<protein>
    <recommendedName>
        <fullName evidence="1">Pherophorin domain-containing protein</fullName>
    </recommendedName>
</protein>
<sequence>GAVRGVSVNGRPGKAFEWVAGAGPSAVLKVASLGLNATEAAGTELCYRLAAPCASLEQLCFNEGQCRRVAGRQ</sequence>
<gene>
    <name evidence="2" type="ORF">TSOC_015393</name>
</gene>
<feature type="non-terminal residue" evidence="2">
    <location>
        <position position="73"/>
    </location>
</feature>
<name>A0A2J7X8E4_9CHLO</name>
<dbReference type="Proteomes" id="UP000236333">
    <property type="component" value="Unassembled WGS sequence"/>
</dbReference>
<accession>A0A2J7X8E4</accession>
<dbReference type="InterPro" id="IPR024616">
    <property type="entry name" value="Pherophorin"/>
</dbReference>
<evidence type="ECO:0000259" key="1">
    <source>
        <dbReference type="Pfam" id="PF12499"/>
    </source>
</evidence>
<keyword evidence="3" id="KW-1185">Reference proteome</keyword>
<reference evidence="2 3" key="1">
    <citation type="journal article" date="2017" name="Mol. Biol. Evol.">
        <title>The 4-celled Tetrabaena socialis nuclear genome reveals the essential components for genetic control of cell number at the origin of multicellularity in the volvocine lineage.</title>
        <authorList>
            <person name="Featherston J."/>
            <person name="Arakaki Y."/>
            <person name="Hanschen E.R."/>
            <person name="Ferris P.J."/>
            <person name="Michod R.E."/>
            <person name="Olson B.J.S.C."/>
            <person name="Nozaki H."/>
            <person name="Durand P.M."/>
        </authorList>
    </citation>
    <scope>NUCLEOTIDE SEQUENCE [LARGE SCALE GENOMIC DNA]</scope>
    <source>
        <strain evidence="2 3">NIES-571</strain>
    </source>
</reference>
<evidence type="ECO:0000313" key="2">
    <source>
        <dbReference type="EMBL" id="PNG72050.1"/>
    </source>
</evidence>
<dbReference type="EMBL" id="PGGS01005270">
    <property type="protein sequence ID" value="PNG72050.1"/>
    <property type="molecule type" value="Genomic_DNA"/>
</dbReference>
<dbReference type="Pfam" id="PF12499">
    <property type="entry name" value="DUF3707"/>
    <property type="match status" value="1"/>
</dbReference>
<dbReference type="OrthoDB" id="545772at2759"/>
<evidence type="ECO:0000313" key="3">
    <source>
        <dbReference type="Proteomes" id="UP000236333"/>
    </source>
</evidence>
<feature type="non-terminal residue" evidence="2">
    <location>
        <position position="1"/>
    </location>
</feature>
<feature type="domain" description="Pherophorin" evidence="1">
    <location>
        <begin position="2"/>
        <end position="66"/>
    </location>
</feature>
<organism evidence="2 3">
    <name type="scientific">Tetrabaena socialis</name>
    <dbReference type="NCBI Taxonomy" id="47790"/>
    <lineage>
        <taxon>Eukaryota</taxon>
        <taxon>Viridiplantae</taxon>
        <taxon>Chlorophyta</taxon>
        <taxon>core chlorophytes</taxon>
        <taxon>Chlorophyceae</taxon>
        <taxon>CS clade</taxon>
        <taxon>Chlamydomonadales</taxon>
        <taxon>Tetrabaenaceae</taxon>
        <taxon>Tetrabaena</taxon>
    </lineage>
</organism>
<dbReference type="AlphaFoldDB" id="A0A2J7X8E4"/>
<comment type="caution">
    <text evidence="2">The sequence shown here is derived from an EMBL/GenBank/DDBJ whole genome shotgun (WGS) entry which is preliminary data.</text>
</comment>
<proteinExistence type="predicted"/>